<feature type="transmembrane region" description="Helical" evidence="7">
    <location>
        <begin position="300"/>
        <end position="321"/>
    </location>
</feature>
<evidence type="ECO:0000256" key="4">
    <source>
        <dbReference type="ARBA" id="ARBA00022989"/>
    </source>
</evidence>
<reference evidence="9 10" key="1">
    <citation type="submission" date="2008-09" db="EMBL/GenBank/DDBJ databases">
        <authorList>
            <person name="Fulton L."/>
            <person name="Clifton S."/>
            <person name="Fulton B."/>
            <person name="Xu J."/>
            <person name="Minx P."/>
            <person name="Pepin K.H."/>
            <person name="Johnson M."/>
            <person name="Thiruvilangam P."/>
            <person name="Bhonagiri V."/>
            <person name="Nash W.E."/>
            <person name="Mardis E.R."/>
            <person name="Wilson R.K."/>
        </authorList>
    </citation>
    <scope>NUCLEOTIDE SEQUENCE [LARGE SCALE GENOMIC DNA]</scope>
    <source>
        <strain evidence="9 10">DSM 13275</strain>
    </source>
</reference>
<evidence type="ECO:0000313" key="9">
    <source>
        <dbReference type="EMBL" id="EEA85003.1"/>
    </source>
</evidence>
<dbReference type="Proteomes" id="UP000003178">
    <property type="component" value="Unassembled WGS sequence"/>
</dbReference>
<dbReference type="OrthoDB" id="9793166at2"/>
<feature type="domain" description="ABC3 transporter permease C-terminal" evidence="8">
    <location>
        <begin position="749"/>
        <end position="864"/>
    </location>
</feature>
<dbReference type="Pfam" id="PF02687">
    <property type="entry name" value="FtsX"/>
    <property type="match status" value="2"/>
</dbReference>
<evidence type="ECO:0000256" key="7">
    <source>
        <dbReference type="SAM" id="Phobius"/>
    </source>
</evidence>
<evidence type="ECO:0000256" key="5">
    <source>
        <dbReference type="ARBA" id="ARBA00023136"/>
    </source>
</evidence>
<feature type="transmembrane region" description="Helical" evidence="7">
    <location>
        <begin position="841"/>
        <end position="864"/>
    </location>
</feature>
<evidence type="ECO:0000313" key="10">
    <source>
        <dbReference type="Proteomes" id="UP000003178"/>
    </source>
</evidence>
<proteinExistence type="inferred from homology"/>
<sequence length="882" mass="99407">MKNIYSKLSIKYLTKNKNRTVMMFLGVIAAIALIFGLNTVRISQSMNKANALKKVYGSYHTEYVGITLDQLNKLMGDKDIAAIDDVQNLGEIVTDNGLKTELKSFEGKYVSAPYYFSMKSQELVGRKARNNNEIVLDEEAAKIFGIKDKLGKEITVTLKKEYTDKNGKEQLFTENKKFKVVGIVKRKYEDNIRGAVEVGAEMSRRIAYTYGNGSDELQGISFTKNQRIIPDEAVTYDSIVKFKTDKAKSFRESIAVMEKVEQVGLKNGIGRPTFYPNSNYIAELTEIQFSLENMYDKNNMIIILTVILLIFNIFNIMWGEIIREVSLLRLVGATKNKVRMMIIYQSAIIAVIGTILGILAGIVFSKVGLMVFKDSSLTALKIKPKLYIESGILVQTVVVSLISVVIATIPPIIKIGRVSSLNAVRDISTHKRREKQGVFGRFLQKVFGIYGYMGMRNLTLKKSRTLISVISIALGGYMIMNTFTSMMGEIDNNITDIYYKYDIEATPGVSNDIDTFGIDKKYVENLKAMNEVKSINARFDGEANVQLKNGSANKRALKYYGIKKTENIDLLSHMRFYTNEGIDERMKGYIKDGSLDSIKQTKDGYVNVAVLNYFYDPIDTHTYHEVIEGLKVGDIIPINVNYHKGDKIERKTINVRVGALISQSWLGYGDQLLPSRVELITSDSNMKAIFGRETFNKIGINLKASNTDAENKKVIDYVEDNIPARISNRFDFEEEQRLAELEMRKEAIISLILIVLISILNIFCTVRANLIIRRKEIFTMRALGMDVSGMKKMNRFEALTYGVLSSIVGIEIAVVSLLKMVKWHNDAYVNFGIEHFMDFTFPTGGALVFVITTIIACLVAVSLANREFANKEIADGIRDLDD</sequence>
<protein>
    <submittedName>
        <fullName evidence="9">Efflux ABC transporter, permease protein</fullName>
    </submittedName>
</protein>
<comment type="similarity">
    <text evidence="6">Belongs to the ABC-4 integral membrane protein family.</text>
</comment>
<reference evidence="9 10" key="2">
    <citation type="submission" date="2008-10" db="EMBL/GenBank/DDBJ databases">
        <title>Draft genome sequence of Clostridium hiranonis (DSM 13275).</title>
        <authorList>
            <person name="Sudarsanam P."/>
            <person name="Ley R."/>
            <person name="Guruge J."/>
            <person name="Turnbaugh P.J."/>
            <person name="Mahowald M."/>
            <person name="Liep D."/>
            <person name="Gordon J."/>
        </authorList>
    </citation>
    <scope>NUCLEOTIDE SEQUENCE [LARGE SCALE GENOMIC DNA]</scope>
    <source>
        <strain evidence="9 10">DSM 13275</strain>
    </source>
</reference>
<evidence type="ECO:0000256" key="2">
    <source>
        <dbReference type="ARBA" id="ARBA00022475"/>
    </source>
</evidence>
<feature type="transmembrane region" description="Helical" evidence="7">
    <location>
        <begin position="747"/>
        <end position="772"/>
    </location>
</feature>
<dbReference type="EMBL" id="ABWP01000058">
    <property type="protein sequence ID" value="EEA85003.1"/>
    <property type="molecule type" value="Genomic_DNA"/>
</dbReference>
<feature type="transmembrane region" description="Helical" evidence="7">
    <location>
        <begin position="465"/>
        <end position="483"/>
    </location>
</feature>
<evidence type="ECO:0000256" key="6">
    <source>
        <dbReference type="ARBA" id="ARBA00038076"/>
    </source>
</evidence>
<comment type="caution">
    <text evidence="9">The sequence shown here is derived from an EMBL/GenBank/DDBJ whole genome shotgun (WGS) entry which is preliminary data.</text>
</comment>
<organism evidence="9 10">
    <name type="scientific">Peptacetobacter hiranonis (strain DSM 13275 / JCM 10541 / KCTC 15199 / TO-931)</name>
    <name type="common">Clostridium hiranonis</name>
    <dbReference type="NCBI Taxonomy" id="500633"/>
    <lineage>
        <taxon>Bacteria</taxon>
        <taxon>Bacillati</taxon>
        <taxon>Bacillota</taxon>
        <taxon>Clostridia</taxon>
        <taxon>Peptostreptococcales</taxon>
        <taxon>Peptostreptococcaceae</taxon>
        <taxon>Peptacetobacter</taxon>
    </lineage>
</organism>
<evidence type="ECO:0000256" key="1">
    <source>
        <dbReference type="ARBA" id="ARBA00004651"/>
    </source>
</evidence>
<dbReference type="PANTHER" id="PTHR30572:SF4">
    <property type="entry name" value="ABC TRANSPORTER PERMEASE YTRF"/>
    <property type="match status" value="1"/>
</dbReference>
<keyword evidence="10" id="KW-1185">Reference proteome</keyword>
<accession>B6FZQ9</accession>
<keyword evidence="2" id="KW-1003">Cell membrane</keyword>
<dbReference type="RefSeq" id="WP_006440284.1">
    <property type="nucleotide sequence ID" value="NZ_DS995356.1"/>
</dbReference>
<dbReference type="GO" id="GO:0022857">
    <property type="term" value="F:transmembrane transporter activity"/>
    <property type="evidence" value="ECO:0007669"/>
    <property type="project" value="TreeGrafter"/>
</dbReference>
<keyword evidence="4 7" id="KW-1133">Transmembrane helix</keyword>
<keyword evidence="5 7" id="KW-0472">Membrane</keyword>
<evidence type="ECO:0000256" key="3">
    <source>
        <dbReference type="ARBA" id="ARBA00022692"/>
    </source>
</evidence>
<dbReference type="GO" id="GO:0005886">
    <property type="term" value="C:plasma membrane"/>
    <property type="evidence" value="ECO:0007669"/>
    <property type="project" value="UniProtKB-SubCell"/>
</dbReference>
<name>B6FZQ9_PEPHT</name>
<feature type="transmembrane region" description="Helical" evidence="7">
    <location>
        <begin position="21"/>
        <end position="40"/>
    </location>
</feature>
<dbReference type="InterPro" id="IPR003838">
    <property type="entry name" value="ABC3_permease_C"/>
</dbReference>
<dbReference type="STRING" id="500633.CLOHIR_01363"/>
<feature type="transmembrane region" description="Helical" evidence="7">
    <location>
        <begin position="342"/>
        <end position="372"/>
    </location>
</feature>
<comment type="subcellular location">
    <subcellularLocation>
        <location evidence="1">Cell membrane</location>
        <topology evidence="1">Multi-pass membrane protein</topology>
    </subcellularLocation>
</comment>
<gene>
    <name evidence="9" type="ORF">CLOHIR_01363</name>
</gene>
<dbReference type="InterPro" id="IPR050250">
    <property type="entry name" value="Macrolide_Exporter_MacB"/>
</dbReference>
<dbReference type="HOGENOM" id="CLU_010964_2_1_9"/>
<feature type="transmembrane region" description="Helical" evidence="7">
    <location>
        <begin position="798"/>
        <end position="821"/>
    </location>
</feature>
<feature type="transmembrane region" description="Helical" evidence="7">
    <location>
        <begin position="392"/>
        <end position="413"/>
    </location>
</feature>
<evidence type="ECO:0000259" key="8">
    <source>
        <dbReference type="Pfam" id="PF02687"/>
    </source>
</evidence>
<dbReference type="PANTHER" id="PTHR30572">
    <property type="entry name" value="MEMBRANE COMPONENT OF TRANSPORTER-RELATED"/>
    <property type="match status" value="1"/>
</dbReference>
<dbReference type="AlphaFoldDB" id="B6FZQ9"/>
<feature type="domain" description="ABC3 transporter permease C-terminal" evidence="8">
    <location>
        <begin position="301"/>
        <end position="417"/>
    </location>
</feature>
<keyword evidence="3 7" id="KW-0812">Transmembrane</keyword>
<dbReference type="eggNOG" id="COG0577">
    <property type="taxonomic scope" value="Bacteria"/>
</dbReference>